<accession>A0A1H3HQ09</accession>
<proteinExistence type="predicted"/>
<evidence type="ECO:0000256" key="1">
    <source>
        <dbReference type="SAM" id="Phobius"/>
    </source>
</evidence>
<protein>
    <submittedName>
        <fullName evidence="2">Uncharacterized protein</fullName>
    </submittedName>
</protein>
<keyword evidence="3" id="KW-1185">Reference proteome</keyword>
<feature type="transmembrane region" description="Helical" evidence="1">
    <location>
        <begin position="16"/>
        <end position="35"/>
    </location>
</feature>
<dbReference type="Proteomes" id="UP000199079">
    <property type="component" value="Unassembled WGS sequence"/>
</dbReference>
<dbReference type="EMBL" id="FNPC01000003">
    <property type="protein sequence ID" value="SDY17500.1"/>
    <property type="molecule type" value="Genomic_DNA"/>
</dbReference>
<dbReference type="AlphaFoldDB" id="A0A1H3HQ09"/>
<reference evidence="3" key="1">
    <citation type="submission" date="2016-10" db="EMBL/GenBank/DDBJ databases">
        <authorList>
            <person name="Varghese N."/>
            <person name="Submissions S."/>
        </authorList>
    </citation>
    <scope>NUCLEOTIDE SEQUENCE [LARGE SCALE GENOMIC DNA]</scope>
    <source>
        <strain evidence="3">DC30,IBRC 10041,KCTC 4046</strain>
    </source>
</reference>
<keyword evidence="1" id="KW-0812">Transmembrane</keyword>
<organism evidence="2 3">
    <name type="scientific">Halopenitus persicus</name>
    <dbReference type="NCBI Taxonomy" id="1048396"/>
    <lineage>
        <taxon>Archaea</taxon>
        <taxon>Methanobacteriati</taxon>
        <taxon>Methanobacteriota</taxon>
        <taxon>Stenosarchaea group</taxon>
        <taxon>Halobacteria</taxon>
        <taxon>Halobacteriales</taxon>
        <taxon>Haloferacaceae</taxon>
        <taxon>Halopenitus</taxon>
    </lineage>
</organism>
<sequence>MSFVVGFVAITSNTYGASRVAVMWMILYGFMLEMYSNR</sequence>
<keyword evidence="1" id="KW-0472">Membrane</keyword>
<gene>
    <name evidence="2" type="ORF">SAMN05216564_103380</name>
</gene>
<evidence type="ECO:0000313" key="3">
    <source>
        <dbReference type="Proteomes" id="UP000199079"/>
    </source>
</evidence>
<name>A0A1H3HQ09_9EURY</name>
<evidence type="ECO:0000313" key="2">
    <source>
        <dbReference type="EMBL" id="SDY17500.1"/>
    </source>
</evidence>
<keyword evidence="1" id="KW-1133">Transmembrane helix</keyword>